<dbReference type="EMBL" id="FNNO01000008">
    <property type="protein sequence ID" value="SDX00324.1"/>
    <property type="molecule type" value="Genomic_DNA"/>
</dbReference>
<accession>A0A8X8ICU6</accession>
<name>A0A8X8ICU6_9BACT</name>
<evidence type="ECO:0000313" key="1">
    <source>
        <dbReference type="EMBL" id="SDX00324.1"/>
    </source>
</evidence>
<sequence>MKERPNYIGRHFMFKIQQFSKSQRFFFIDHHGLLRQSKSLSTDLWRDLACLVHHE</sequence>
<evidence type="ECO:0000313" key="2">
    <source>
        <dbReference type="Proteomes" id="UP000198711"/>
    </source>
</evidence>
<comment type="caution">
    <text evidence="1">The sequence shown here is derived from an EMBL/GenBank/DDBJ whole genome shotgun (WGS) entry which is preliminary data.</text>
</comment>
<proteinExistence type="predicted"/>
<organism evidence="1 2">
    <name type="scientific">Hydrobacter penzbergensis</name>
    <dbReference type="NCBI Taxonomy" id="1235997"/>
    <lineage>
        <taxon>Bacteria</taxon>
        <taxon>Pseudomonadati</taxon>
        <taxon>Bacteroidota</taxon>
        <taxon>Chitinophagia</taxon>
        <taxon>Chitinophagales</taxon>
        <taxon>Chitinophagaceae</taxon>
        <taxon>Hydrobacter</taxon>
    </lineage>
</organism>
<gene>
    <name evidence="1" type="ORF">SAMN05444410_1089</name>
</gene>
<protein>
    <submittedName>
        <fullName evidence="1">Uncharacterized protein</fullName>
    </submittedName>
</protein>
<dbReference type="Proteomes" id="UP000198711">
    <property type="component" value="Unassembled WGS sequence"/>
</dbReference>
<reference evidence="1 2" key="1">
    <citation type="submission" date="2016-10" db="EMBL/GenBank/DDBJ databases">
        <authorList>
            <person name="Varghese N."/>
            <person name="Submissions S."/>
        </authorList>
    </citation>
    <scope>NUCLEOTIDE SEQUENCE [LARGE SCALE GENOMIC DNA]</scope>
    <source>
        <strain evidence="1 2">DSM 25353</strain>
    </source>
</reference>
<keyword evidence="2" id="KW-1185">Reference proteome</keyword>
<dbReference type="AlphaFoldDB" id="A0A8X8ICU6"/>